<dbReference type="Pfam" id="PF12833">
    <property type="entry name" value="HTH_18"/>
    <property type="match status" value="1"/>
</dbReference>
<sequence length="527" mass="60636">MLRVVLADDEKKVLLLMRKLIDWEGLGFEIVGMASDGISALDQVREKKPHLLVTDIRMPGYDGIDLIRQAKQIQPGLHFIIVSGYRQFEYAQNALKYGVEGYLLKPLKQEEMVDLLISLKEKMGEEAAIEYRLKKSSEREQERIIDTLMTEVRGGVRTSSTVRSFDLERGLPEGGSYFAAVIKPNIPSAAENQDGFRAMQKHALEIVRQELGQMDCGFVASARREGIVAAVYTPEYQPVEVKRCFTKIRKEIEKQRDLFWGIRAAVCLGSRQSTTEKLSVSLKEAIWLCIDGLCHTPNWRDAEAETPDFSLHYTLDGAQKRRFQEAAACLNTEQYAEELEDSYRAVMSMQPLWGQMLEDWFRQILTAVRYGLQQDGSADEQFYQRMEDGLWQCTNAQELLRLLQDGVSGELNRLRRERSQREARPITDAKHFIQQHYQESLRLEDVSNAVGFNATYFSAMFKKETGQNFMDYLTELRMNKAKELLCGDECSVQDVAEQVGYRDLKYFSRLFKKTTGISPSDYKKLYR</sequence>
<dbReference type="SMART" id="SM00342">
    <property type="entry name" value="HTH_ARAC"/>
    <property type="match status" value="1"/>
</dbReference>
<evidence type="ECO:0000256" key="4">
    <source>
        <dbReference type="ARBA" id="ARBA00022553"/>
    </source>
</evidence>
<comment type="caution">
    <text evidence="13">The sequence shown here is derived from an EMBL/GenBank/DDBJ whole genome shotgun (WGS) entry which is preliminary data.</text>
</comment>
<feature type="modified residue" description="4-aspartylphosphate" evidence="10">
    <location>
        <position position="55"/>
    </location>
</feature>
<dbReference type="InterPro" id="IPR051552">
    <property type="entry name" value="HptR"/>
</dbReference>
<reference evidence="13 14" key="1">
    <citation type="submission" date="2020-06" db="EMBL/GenBank/DDBJ databases">
        <title>Characterization of fructooligosaccharide metabolism and fructooligosaccharide-degrading enzymes in human commensal butyrate producers.</title>
        <authorList>
            <person name="Tanno H."/>
            <person name="Fujii T."/>
            <person name="Hirano K."/>
            <person name="Maeno S."/>
            <person name="Tonozuka T."/>
            <person name="Sakamoto M."/>
            <person name="Ohkuma M."/>
            <person name="Tochio T."/>
            <person name="Endo A."/>
        </authorList>
    </citation>
    <scope>NUCLEOTIDE SEQUENCE [LARGE SCALE GENOMIC DNA]</scope>
    <source>
        <strain evidence="13 14">JCM 31056</strain>
    </source>
</reference>
<keyword evidence="3" id="KW-0963">Cytoplasm</keyword>
<dbReference type="PROSITE" id="PS00041">
    <property type="entry name" value="HTH_ARAC_FAMILY_1"/>
    <property type="match status" value="1"/>
</dbReference>
<organism evidence="13 14">
    <name type="scientific">Butyricicoccus faecihominis</name>
    <dbReference type="NCBI Taxonomy" id="1712515"/>
    <lineage>
        <taxon>Bacteria</taxon>
        <taxon>Bacillati</taxon>
        <taxon>Bacillota</taxon>
        <taxon>Clostridia</taxon>
        <taxon>Eubacteriales</taxon>
        <taxon>Butyricicoccaceae</taxon>
        <taxon>Butyricicoccus</taxon>
    </lineage>
</organism>
<dbReference type="RefSeq" id="WP_188886694.1">
    <property type="nucleotide sequence ID" value="NZ_BLYJ01000020.1"/>
</dbReference>
<feature type="domain" description="Response regulatory" evidence="12">
    <location>
        <begin position="3"/>
        <end position="120"/>
    </location>
</feature>
<dbReference type="PROSITE" id="PS50110">
    <property type="entry name" value="RESPONSE_REGULATORY"/>
    <property type="match status" value="1"/>
</dbReference>
<proteinExistence type="predicted"/>
<evidence type="ECO:0000256" key="8">
    <source>
        <dbReference type="ARBA" id="ARBA00023163"/>
    </source>
</evidence>
<dbReference type="InterPro" id="IPR011006">
    <property type="entry name" value="CheY-like_superfamily"/>
</dbReference>
<dbReference type="PROSITE" id="PS01124">
    <property type="entry name" value="HTH_ARAC_FAMILY_2"/>
    <property type="match status" value="1"/>
</dbReference>
<gene>
    <name evidence="13" type="ORF">BUFA31_17210</name>
</gene>
<evidence type="ECO:0000256" key="1">
    <source>
        <dbReference type="ARBA" id="ARBA00004496"/>
    </source>
</evidence>
<dbReference type="SUPFAM" id="SSF46689">
    <property type="entry name" value="Homeodomain-like"/>
    <property type="match status" value="2"/>
</dbReference>
<evidence type="ECO:0000256" key="7">
    <source>
        <dbReference type="ARBA" id="ARBA00023125"/>
    </source>
</evidence>
<dbReference type="CDD" id="cd17536">
    <property type="entry name" value="REC_YesN-like"/>
    <property type="match status" value="1"/>
</dbReference>
<evidence type="ECO:0000256" key="10">
    <source>
        <dbReference type="PROSITE-ProRule" id="PRU00169"/>
    </source>
</evidence>
<keyword evidence="4 10" id="KW-0597">Phosphoprotein</keyword>
<dbReference type="Gene3D" id="1.10.10.60">
    <property type="entry name" value="Homeodomain-like"/>
    <property type="match status" value="2"/>
</dbReference>
<dbReference type="InterPro" id="IPR018062">
    <property type="entry name" value="HTH_AraC-typ_CS"/>
</dbReference>
<dbReference type="Gene3D" id="3.40.50.2300">
    <property type="match status" value="1"/>
</dbReference>
<dbReference type="InterPro" id="IPR001789">
    <property type="entry name" value="Sig_transdc_resp-reg_receiver"/>
</dbReference>
<dbReference type="EMBL" id="BLYJ01000020">
    <property type="protein sequence ID" value="GFO88557.1"/>
    <property type="molecule type" value="Genomic_DNA"/>
</dbReference>
<dbReference type="PANTHER" id="PTHR42713">
    <property type="entry name" value="HISTIDINE KINASE-RELATED"/>
    <property type="match status" value="1"/>
</dbReference>
<evidence type="ECO:0000256" key="9">
    <source>
        <dbReference type="ARBA" id="ARBA00024867"/>
    </source>
</evidence>
<comment type="function">
    <text evidence="9">May play the central regulatory role in sporulation. It may be an element of the effector pathway responsible for the activation of sporulation genes in response to nutritional stress. Spo0A may act in concert with spo0H (a sigma factor) to control the expression of some genes that are critical to the sporulation process.</text>
</comment>
<feature type="domain" description="HTH araC/xylS-type" evidence="11">
    <location>
        <begin position="427"/>
        <end position="525"/>
    </location>
</feature>
<evidence type="ECO:0000256" key="5">
    <source>
        <dbReference type="ARBA" id="ARBA00023012"/>
    </source>
</evidence>
<dbReference type="SUPFAM" id="SSF52172">
    <property type="entry name" value="CheY-like"/>
    <property type="match status" value="1"/>
</dbReference>
<name>A0ABQ1E0Q8_9FIRM</name>
<dbReference type="InterPro" id="IPR020449">
    <property type="entry name" value="Tscrpt_reg_AraC-type_HTH"/>
</dbReference>
<evidence type="ECO:0000259" key="12">
    <source>
        <dbReference type="PROSITE" id="PS50110"/>
    </source>
</evidence>
<dbReference type="PANTHER" id="PTHR42713:SF3">
    <property type="entry name" value="TRANSCRIPTIONAL REGULATORY PROTEIN HPTR"/>
    <property type="match status" value="1"/>
</dbReference>
<accession>A0ABQ1E0Q8</accession>
<dbReference type="Proteomes" id="UP000620147">
    <property type="component" value="Unassembled WGS sequence"/>
</dbReference>
<comment type="subcellular location">
    <subcellularLocation>
        <location evidence="1">Cytoplasm</location>
    </subcellularLocation>
</comment>
<keyword evidence="8" id="KW-0804">Transcription</keyword>
<keyword evidence="6" id="KW-0805">Transcription regulation</keyword>
<evidence type="ECO:0000256" key="2">
    <source>
        <dbReference type="ARBA" id="ARBA00018672"/>
    </source>
</evidence>
<keyword evidence="7" id="KW-0238">DNA-binding</keyword>
<dbReference type="InterPro" id="IPR018060">
    <property type="entry name" value="HTH_AraC"/>
</dbReference>
<evidence type="ECO:0000259" key="11">
    <source>
        <dbReference type="PROSITE" id="PS01124"/>
    </source>
</evidence>
<keyword evidence="5" id="KW-0902">Two-component regulatory system</keyword>
<evidence type="ECO:0000256" key="6">
    <source>
        <dbReference type="ARBA" id="ARBA00023015"/>
    </source>
</evidence>
<protein>
    <recommendedName>
        <fullName evidence="2">Stage 0 sporulation protein A homolog</fullName>
    </recommendedName>
</protein>
<evidence type="ECO:0000256" key="3">
    <source>
        <dbReference type="ARBA" id="ARBA00022490"/>
    </source>
</evidence>
<keyword evidence="14" id="KW-1185">Reference proteome</keyword>
<dbReference type="InterPro" id="IPR009057">
    <property type="entry name" value="Homeodomain-like_sf"/>
</dbReference>
<dbReference type="SMART" id="SM00448">
    <property type="entry name" value="REC"/>
    <property type="match status" value="1"/>
</dbReference>
<evidence type="ECO:0000313" key="13">
    <source>
        <dbReference type="EMBL" id="GFO88557.1"/>
    </source>
</evidence>
<evidence type="ECO:0000313" key="14">
    <source>
        <dbReference type="Proteomes" id="UP000620147"/>
    </source>
</evidence>
<dbReference type="PRINTS" id="PR00032">
    <property type="entry name" value="HTHARAC"/>
</dbReference>
<dbReference type="Pfam" id="PF00072">
    <property type="entry name" value="Response_reg"/>
    <property type="match status" value="1"/>
</dbReference>